<accession>A0A6A5Y3U0</accession>
<feature type="transmembrane region" description="Helical" evidence="2">
    <location>
        <begin position="38"/>
        <end position="58"/>
    </location>
</feature>
<evidence type="ECO:0000256" key="1">
    <source>
        <dbReference type="SAM" id="MobiDB-lite"/>
    </source>
</evidence>
<feature type="transmembrane region" description="Helical" evidence="2">
    <location>
        <begin position="109"/>
        <end position="128"/>
    </location>
</feature>
<dbReference type="OrthoDB" id="2560628at2759"/>
<feature type="compositionally biased region" description="Polar residues" evidence="1">
    <location>
        <begin position="291"/>
        <end position="305"/>
    </location>
</feature>
<protein>
    <recommendedName>
        <fullName evidence="3">DUF7702 domain-containing protein</fullName>
    </recommendedName>
</protein>
<sequence>MLDAHGWVSVAELIIYVPALFASVFICTRHGFRRGSGWIYTLILCLIRIIGAICRLVSYHDPSTGLYVTIAVLDSVGLNPLLLATLGLLSRFVDFIHGQTNCLITATHIRVVGLVTIVGLILSIAGGTSINFHPDGSYSIPTTSKAGVALYCVSFIAQVGLLILTIGKVSYVPSKERRVPFAVMIAMPFILVRLIYSILSISVSNHHIFGMIGGNVVVWVCMSVIEEIIVIYLYVILGFTLDKLDPAQAGPIMNPPPKVSRKERRANQYEMSGYQVNEAYYPKPSEYGNGASEQGVVNSHGQTVPATDAYSGRV</sequence>
<dbReference type="RefSeq" id="XP_033388487.1">
    <property type="nucleotide sequence ID" value="XM_033527288.1"/>
</dbReference>
<feature type="region of interest" description="Disordered" evidence="1">
    <location>
        <begin position="285"/>
        <end position="314"/>
    </location>
</feature>
<evidence type="ECO:0000256" key="2">
    <source>
        <dbReference type="SAM" id="Phobius"/>
    </source>
</evidence>
<evidence type="ECO:0000259" key="3">
    <source>
        <dbReference type="Pfam" id="PF24800"/>
    </source>
</evidence>
<keyword evidence="5" id="KW-1185">Reference proteome</keyword>
<dbReference type="PANTHER" id="PTHR42109">
    <property type="entry name" value="UNPLACED GENOMIC SCAFFOLD UM_SCAF_CONTIG_1.265, WHOLE GENOME SHOTGUN SEQUENCE"/>
    <property type="match status" value="1"/>
</dbReference>
<gene>
    <name evidence="4" type="ORF">BU24DRAFT_419723</name>
</gene>
<evidence type="ECO:0000313" key="5">
    <source>
        <dbReference type="Proteomes" id="UP000799778"/>
    </source>
</evidence>
<dbReference type="EMBL" id="ML978067">
    <property type="protein sequence ID" value="KAF2020148.1"/>
    <property type="molecule type" value="Genomic_DNA"/>
</dbReference>
<feature type="transmembrane region" description="Helical" evidence="2">
    <location>
        <begin position="6"/>
        <end position="26"/>
    </location>
</feature>
<dbReference type="PANTHER" id="PTHR42109:SF2">
    <property type="entry name" value="INTEGRAL MEMBRANE PROTEIN"/>
    <property type="match status" value="1"/>
</dbReference>
<proteinExistence type="predicted"/>
<keyword evidence="2" id="KW-0472">Membrane</keyword>
<feature type="transmembrane region" description="Helical" evidence="2">
    <location>
        <begin position="148"/>
        <end position="167"/>
    </location>
</feature>
<dbReference type="Proteomes" id="UP000799778">
    <property type="component" value="Unassembled WGS sequence"/>
</dbReference>
<organism evidence="4 5">
    <name type="scientific">Aaosphaeria arxii CBS 175.79</name>
    <dbReference type="NCBI Taxonomy" id="1450172"/>
    <lineage>
        <taxon>Eukaryota</taxon>
        <taxon>Fungi</taxon>
        <taxon>Dikarya</taxon>
        <taxon>Ascomycota</taxon>
        <taxon>Pezizomycotina</taxon>
        <taxon>Dothideomycetes</taxon>
        <taxon>Pleosporomycetidae</taxon>
        <taxon>Pleosporales</taxon>
        <taxon>Pleosporales incertae sedis</taxon>
        <taxon>Aaosphaeria</taxon>
    </lineage>
</organism>
<dbReference type="GeneID" id="54284685"/>
<feature type="transmembrane region" description="Helical" evidence="2">
    <location>
        <begin position="64"/>
        <end position="89"/>
    </location>
</feature>
<dbReference type="InterPro" id="IPR056119">
    <property type="entry name" value="DUF7702"/>
</dbReference>
<feature type="domain" description="DUF7702" evidence="3">
    <location>
        <begin position="2"/>
        <end position="243"/>
    </location>
</feature>
<feature type="transmembrane region" description="Helical" evidence="2">
    <location>
        <begin position="216"/>
        <end position="237"/>
    </location>
</feature>
<dbReference type="AlphaFoldDB" id="A0A6A5Y3U0"/>
<keyword evidence="2" id="KW-0812">Transmembrane</keyword>
<keyword evidence="2" id="KW-1133">Transmembrane helix</keyword>
<feature type="transmembrane region" description="Helical" evidence="2">
    <location>
        <begin position="179"/>
        <end position="196"/>
    </location>
</feature>
<name>A0A6A5Y3U0_9PLEO</name>
<dbReference type="Pfam" id="PF24800">
    <property type="entry name" value="DUF7702"/>
    <property type="match status" value="1"/>
</dbReference>
<evidence type="ECO:0000313" key="4">
    <source>
        <dbReference type="EMBL" id="KAF2020148.1"/>
    </source>
</evidence>
<reference evidence="4" key="1">
    <citation type="journal article" date="2020" name="Stud. Mycol.">
        <title>101 Dothideomycetes genomes: a test case for predicting lifestyles and emergence of pathogens.</title>
        <authorList>
            <person name="Haridas S."/>
            <person name="Albert R."/>
            <person name="Binder M."/>
            <person name="Bloem J."/>
            <person name="Labutti K."/>
            <person name="Salamov A."/>
            <person name="Andreopoulos B."/>
            <person name="Baker S."/>
            <person name="Barry K."/>
            <person name="Bills G."/>
            <person name="Bluhm B."/>
            <person name="Cannon C."/>
            <person name="Castanera R."/>
            <person name="Culley D."/>
            <person name="Daum C."/>
            <person name="Ezra D."/>
            <person name="Gonzalez J."/>
            <person name="Henrissat B."/>
            <person name="Kuo A."/>
            <person name="Liang C."/>
            <person name="Lipzen A."/>
            <person name="Lutzoni F."/>
            <person name="Magnuson J."/>
            <person name="Mondo S."/>
            <person name="Nolan M."/>
            <person name="Ohm R."/>
            <person name="Pangilinan J."/>
            <person name="Park H.-J."/>
            <person name="Ramirez L."/>
            <person name="Alfaro M."/>
            <person name="Sun H."/>
            <person name="Tritt A."/>
            <person name="Yoshinaga Y."/>
            <person name="Zwiers L.-H."/>
            <person name="Turgeon B."/>
            <person name="Goodwin S."/>
            <person name="Spatafora J."/>
            <person name="Crous P."/>
            <person name="Grigoriev I."/>
        </authorList>
    </citation>
    <scope>NUCLEOTIDE SEQUENCE</scope>
    <source>
        <strain evidence="4">CBS 175.79</strain>
    </source>
</reference>